<dbReference type="AlphaFoldDB" id="A0A8U0RJB7"/>
<feature type="compositionally biased region" description="Polar residues" evidence="1">
    <location>
        <begin position="97"/>
        <end position="108"/>
    </location>
</feature>
<feature type="region of interest" description="Disordered" evidence="1">
    <location>
        <begin position="1"/>
        <end position="108"/>
    </location>
</feature>
<name>A0A8U0RJB7_MUSPF</name>
<dbReference type="RefSeq" id="XP_044924287.1">
    <property type="nucleotide sequence ID" value="XM_045068352.1"/>
</dbReference>
<evidence type="ECO:0000313" key="3">
    <source>
        <dbReference type="RefSeq" id="XP_044924287.1"/>
    </source>
</evidence>
<feature type="compositionally biased region" description="Basic and acidic residues" evidence="1">
    <location>
        <begin position="57"/>
        <end position="67"/>
    </location>
</feature>
<organism evidence="2 3">
    <name type="scientific">Mustela putorius furo</name>
    <name type="common">European domestic ferret</name>
    <name type="synonym">Mustela furo</name>
    <dbReference type="NCBI Taxonomy" id="9669"/>
    <lineage>
        <taxon>Eukaryota</taxon>
        <taxon>Metazoa</taxon>
        <taxon>Chordata</taxon>
        <taxon>Craniata</taxon>
        <taxon>Vertebrata</taxon>
        <taxon>Euteleostomi</taxon>
        <taxon>Mammalia</taxon>
        <taxon>Eutheria</taxon>
        <taxon>Laurasiatheria</taxon>
        <taxon>Carnivora</taxon>
        <taxon>Caniformia</taxon>
        <taxon>Musteloidea</taxon>
        <taxon>Mustelidae</taxon>
        <taxon>Mustelinae</taxon>
        <taxon>Mustela</taxon>
    </lineage>
</organism>
<accession>A0A8U0RJB7</accession>
<dbReference type="Proteomes" id="UP000000715">
    <property type="component" value="Unplaced"/>
</dbReference>
<keyword evidence="2" id="KW-1185">Reference proteome</keyword>
<protein>
    <submittedName>
        <fullName evidence="3">Uncharacterized protein LOC101675424</fullName>
    </submittedName>
</protein>
<dbReference type="OrthoDB" id="10448195at2759"/>
<proteinExistence type="predicted"/>
<reference evidence="3" key="1">
    <citation type="submission" date="2025-08" db="UniProtKB">
        <authorList>
            <consortium name="RefSeq"/>
        </authorList>
    </citation>
    <scope>IDENTIFICATION</scope>
    <source>
        <tissue evidence="3">Brain</tissue>
    </source>
</reference>
<dbReference type="GeneID" id="101675424"/>
<gene>
    <name evidence="3" type="primary">LOC101675424</name>
</gene>
<evidence type="ECO:0000256" key="1">
    <source>
        <dbReference type="SAM" id="MobiDB-lite"/>
    </source>
</evidence>
<evidence type="ECO:0000313" key="2">
    <source>
        <dbReference type="Proteomes" id="UP000000715"/>
    </source>
</evidence>
<sequence>MAAASRSPDLACCPLPGRNSVGPPPSPCPSQRARGAFGRRVWRSEKNGGHANAAEGRWGRRGPEKAGLRGRKLGSLWALEPHRPGPGMIAPPPLDETSLSMENGGQRP</sequence>